<comment type="caution">
    <text evidence="1">The sequence shown here is derived from an EMBL/GenBank/DDBJ whole genome shotgun (WGS) entry which is preliminary data.</text>
</comment>
<name>A0A9D4GEV3_DREPO</name>
<sequence length="56" mass="6466">MLSPIRFNILVEKIVHETPFPPHLYPPRPISSLRFTDYIDLTGDTSSELQALTKRL</sequence>
<dbReference type="EMBL" id="JAIWYP010000006">
    <property type="protein sequence ID" value="KAH3816031.1"/>
    <property type="molecule type" value="Genomic_DNA"/>
</dbReference>
<organism evidence="1 2">
    <name type="scientific">Dreissena polymorpha</name>
    <name type="common">Zebra mussel</name>
    <name type="synonym">Mytilus polymorpha</name>
    <dbReference type="NCBI Taxonomy" id="45954"/>
    <lineage>
        <taxon>Eukaryota</taxon>
        <taxon>Metazoa</taxon>
        <taxon>Spiralia</taxon>
        <taxon>Lophotrochozoa</taxon>
        <taxon>Mollusca</taxon>
        <taxon>Bivalvia</taxon>
        <taxon>Autobranchia</taxon>
        <taxon>Heteroconchia</taxon>
        <taxon>Euheterodonta</taxon>
        <taxon>Imparidentia</taxon>
        <taxon>Neoheterodontei</taxon>
        <taxon>Myida</taxon>
        <taxon>Dreissenoidea</taxon>
        <taxon>Dreissenidae</taxon>
        <taxon>Dreissena</taxon>
    </lineage>
</organism>
<dbReference type="Proteomes" id="UP000828390">
    <property type="component" value="Unassembled WGS sequence"/>
</dbReference>
<proteinExistence type="predicted"/>
<gene>
    <name evidence="1" type="ORF">DPMN_144571</name>
</gene>
<evidence type="ECO:0000313" key="2">
    <source>
        <dbReference type="Proteomes" id="UP000828390"/>
    </source>
</evidence>
<dbReference type="AlphaFoldDB" id="A0A9D4GEV3"/>
<protein>
    <submittedName>
        <fullName evidence="1">Uncharacterized protein</fullName>
    </submittedName>
</protein>
<accession>A0A9D4GEV3</accession>
<reference evidence="1" key="2">
    <citation type="submission" date="2020-11" db="EMBL/GenBank/DDBJ databases">
        <authorList>
            <person name="McCartney M.A."/>
            <person name="Auch B."/>
            <person name="Kono T."/>
            <person name="Mallez S."/>
            <person name="Becker A."/>
            <person name="Gohl D.M."/>
            <person name="Silverstein K.A.T."/>
            <person name="Koren S."/>
            <person name="Bechman K.B."/>
            <person name="Herman A."/>
            <person name="Abrahante J.E."/>
            <person name="Garbe J."/>
        </authorList>
    </citation>
    <scope>NUCLEOTIDE SEQUENCE</scope>
    <source>
        <strain evidence="1">Duluth1</strain>
        <tissue evidence="1">Whole animal</tissue>
    </source>
</reference>
<keyword evidence="2" id="KW-1185">Reference proteome</keyword>
<reference evidence="1" key="1">
    <citation type="journal article" date="2019" name="bioRxiv">
        <title>The Genome of the Zebra Mussel, Dreissena polymorpha: A Resource for Invasive Species Research.</title>
        <authorList>
            <person name="McCartney M.A."/>
            <person name="Auch B."/>
            <person name="Kono T."/>
            <person name="Mallez S."/>
            <person name="Zhang Y."/>
            <person name="Obille A."/>
            <person name="Becker A."/>
            <person name="Abrahante J.E."/>
            <person name="Garbe J."/>
            <person name="Badalamenti J.P."/>
            <person name="Herman A."/>
            <person name="Mangelson H."/>
            <person name="Liachko I."/>
            <person name="Sullivan S."/>
            <person name="Sone E.D."/>
            <person name="Koren S."/>
            <person name="Silverstein K.A.T."/>
            <person name="Beckman K.B."/>
            <person name="Gohl D.M."/>
        </authorList>
    </citation>
    <scope>NUCLEOTIDE SEQUENCE</scope>
    <source>
        <strain evidence="1">Duluth1</strain>
        <tissue evidence="1">Whole animal</tissue>
    </source>
</reference>
<evidence type="ECO:0000313" key="1">
    <source>
        <dbReference type="EMBL" id="KAH3816031.1"/>
    </source>
</evidence>